<keyword evidence="5" id="KW-1185">Reference proteome</keyword>
<reference evidence="4 5" key="3">
    <citation type="journal article" date="2020" name="Int. J. Syst. Evol. Microbiol.">
        <title>Corynebacterium silvaticum sp. nov., a unique group of NTTB corynebacteria in wild boar and roe deer.</title>
        <authorList>
            <person name="Dangel A."/>
            <person name="Berger A."/>
            <person name="Rau J."/>
            <person name="Eisenberg T."/>
            <person name="Kampfer P."/>
            <person name="Margos G."/>
            <person name="Contzen M."/>
            <person name="Busse H.J."/>
            <person name="Konrad R."/>
            <person name="Peters M."/>
            <person name="Sting R."/>
            <person name="Sing A."/>
        </authorList>
    </citation>
    <scope>NUCLEOTIDE SEQUENCE [LARGE SCALE GENOMIC DNA]</scope>
    <source>
        <strain evidence="4 5">PO100/5</strain>
    </source>
</reference>
<evidence type="ECO:0000313" key="4">
    <source>
        <dbReference type="EMBL" id="ARU45991.1"/>
    </source>
</evidence>
<dbReference type="RefSeq" id="WP_087453816.1">
    <property type="nucleotide sequence ID" value="NZ_CP021417.2"/>
</dbReference>
<dbReference type="GeneID" id="75007662"/>
<dbReference type="OrthoDB" id="8221452at2"/>
<reference evidence="4 5" key="2">
    <citation type="journal article" date="2020" name="Antonie Van Leeuwenhoek">
        <title>Phylogenomic characterisation of a novel corynebacterial species pathogenic to animals.</title>
        <authorList>
            <person name="Moller J."/>
            <person name="Musella L."/>
            <person name="Melnikov V."/>
            <person name="Geissdorfer W."/>
            <person name="Burkovski A."/>
            <person name="Sangal V."/>
        </authorList>
    </citation>
    <scope>NUCLEOTIDE SEQUENCE [LARGE SCALE GENOMIC DNA]</scope>
    <source>
        <strain evidence="4 5">PO100/5</strain>
    </source>
</reference>
<name>A0A7Y4P9B9_9CORY</name>
<dbReference type="EMBL" id="CP021417">
    <property type="protein sequence ID" value="ARU45991.1"/>
    <property type="molecule type" value="Genomic_DNA"/>
</dbReference>
<evidence type="ECO:0000256" key="1">
    <source>
        <dbReference type="ARBA" id="ARBA00023115"/>
    </source>
</evidence>
<sequence length="289" mass="31469">MGRKKAVGSHPDSNASNGPVAGVYPTSTGTMELRPDSFMSRAWEVYVNGVPSSHICEDPSRLEYEYMRWIAAAVEWFVTAHASPTALRVTHLGGGACTMARYLAHQYPKSRNTVVELDGELARLARVWFDLPRAPLLKIRVGEAREVTNSFADASRDVIIRDVFAGDSTPLPLTTVEFFRQCHRSLAPGGLYVANCGDHSDLRGAQAELKGMAEVFTHVACISDPAMLKGRRYGNLILIGTDSPLPDLTATQHITRSLLGGGVPAHYKDDAWTRSFMAAGTPRFDPPAA</sequence>
<reference evidence="4 5" key="1">
    <citation type="journal article" date="2014" name="BMC Vet. Res.">
        <title>First report of Corynebacterium pseudotuberculosis from caseous lymphadenitis lesions in Black Alentejano pig (Sus scrofa domesticus).</title>
        <authorList>
            <person name="Oliveira M."/>
            <person name="Barroco C."/>
            <person name="Mottola C."/>
            <person name="Santos R."/>
            <person name="Lemsaddek A."/>
            <person name="Tavares L."/>
            <person name="Semedo-Lemsaddek T."/>
        </authorList>
    </citation>
    <scope>NUCLEOTIDE SEQUENCE [LARGE SCALE GENOMIC DNA]</scope>
    <source>
        <strain evidence="4 5">PO100/5</strain>
    </source>
</reference>
<dbReference type="Proteomes" id="UP000195652">
    <property type="component" value="Chromosome"/>
</dbReference>
<dbReference type="Pfam" id="PF08241">
    <property type="entry name" value="Methyltransf_11"/>
    <property type="match status" value="1"/>
</dbReference>
<feature type="region of interest" description="Disordered" evidence="2">
    <location>
        <begin position="1"/>
        <end position="23"/>
    </location>
</feature>
<dbReference type="GO" id="GO:0008757">
    <property type="term" value="F:S-adenosylmethionine-dependent methyltransferase activity"/>
    <property type="evidence" value="ECO:0007669"/>
    <property type="project" value="InterPro"/>
</dbReference>
<dbReference type="SUPFAM" id="SSF53335">
    <property type="entry name" value="S-adenosyl-L-methionine-dependent methyltransferases"/>
    <property type="match status" value="1"/>
</dbReference>
<evidence type="ECO:0000313" key="5">
    <source>
        <dbReference type="Proteomes" id="UP000195652"/>
    </source>
</evidence>
<keyword evidence="1" id="KW-0620">Polyamine biosynthesis</keyword>
<feature type="domain" description="Methyltransferase type 11" evidence="3">
    <location>
        <begin position="92"/>
        <end position="193"/>
    </location>
</feature>
<dbReference type="PANTHER" id="PTHR43317:SF1">
    <property type="entry name" value="THERMOSPERMINE SYNTHASE ACAULIS5"/>
    <property type="match status" value="1"/>
</dbReference>
<dbReference type="KEGG" id="csil:CBE74_05225"/>
<evidence type="ECO:0000256" key="2">
    <source>
        <dbReference type="SAM" id="MobiDB-lite"/>
    </source>
</evidence>
<reference evidence="4 5" key="4">
    <citation type="journal article" date="2020" name="PLoS ONE">
        <title>Taxonomic classification of strain PO100/5 shows a broader geographic distribution and genetic markers of the recently described Corynebacterium silvaticum.</title>
        <authorList>
            <person name="Viana M.V.C."/>
            <person name="Profeta R."/>
            <person name="da Silva A.L."/>
            <person name="Hurtado R."/>
            <person name="Cerqueira J.C."/>
            <person name="Ribeiro B.F.S."/>
            <person name="Almeida M.O."/>
            <person name="Morais-Rodrigues F."/>
            <person name="Soares S.C."/>
            <person name="Oliveira M."/>
            <person name="Tavares L."/>
            <person name="Figueiredo H."/>
            <person name="Wattam A.R."/>
            <person name="Barh D."/>
            <person name="Ghosh P."/>
            <person name="Silva A."/>
            <person name="Azevedo V."/>
        </authorList>
    </citation>
    <scope>NUCLEOTIDE SEQUENCE [LARGE SCALE GENOMIC DNA]</scope>
    <source>
        <strain evidence="4 5">PO100/5</strain>
    </source>
</reference>
<dbReference type="Gene3D" id="3.40.50.150">
    <property type="entry name" value="Vaccinia Virus protein VP39"/>
    <property type="match status" value="1"/>
</dbReference>
<dbReference type="GO" id="GO:0006596">
    <property type="term" value="P:polyamine biosynthetic process"/>
    <property type="evidence" value="ECO:0007669"/>
    <property type="project" value="UniProtKB-KW"/>
</dbReference>
<proteinExistence type="predicted"/>
<dbReference type="AlphaFoldDB" id="A0A7Y4P9B9"/>
<gene>
    <name evidence="4" type="ORF">CBE74_05225</name>
</gene>
<organism evidence="4 5">
    <name type="scientific">Corynebacterium silvaticum</name>
    <dbReference type="NCBI Taxonomy" id="2320431"/>
    <lineage>
        <taxon>Bacteria</taxon>
        <taxon>Bacillati</taxon>
        <taxon>Actinomycetota</taxon>
        <taxon>Actinomycetes</taxon>
        <taxon>Mycobacteriales</taxon>
        <taxon>Corynebacteriaceae</taxon>
        <taxon>Corynebacterium</taxon>
    </lineage>
</organism>
<dbReference type="InterPro" id="IPR029063">
    <property type="entry name" value="SAM-dependent_MTases_sf"/>
</dbReference>
<dbReference type="CDD" id="cd02440">
    <property type="entry name" value="AdoMet_MTases"/>
    <property type="match status" value="1"/>
</dbReference>
<dbReference type="NCBIfam" id="NF037959">
    <property type="entry name" value="MFS_SpdSyn"/>
    <property type="match status" value="1"/>
</dbReference>
<accession>A0A7Y4P9B9</accession>
<dbReference type="InterPro" id="IPR013216">
    <property type="entry name" value="Methyltransf_11"/>
</dbReference>
<protein>
    <submittedName>
        <fullName evidence="4">Fused MFS/spermidine synthase</fullName>
    </submittedName>
</protein>
<evidence type="ECO:0000259" key="3">
    <source>
        <dbReference type="Pfam" id="PF08241"/>
    </source>
</evidence>
<dbReference type="PANTHER" id="PTHR43317">
    <property type="entry name" value="THERMOSPERMINE SYNTHASE ACAULIS5"/>
    <property type="match status" value="1"/>
</dbReference>